<protein>
    <recommendedName>
        <fullName evidence="6">EF-hand domain-containing protein</fullName>
    </recommendedName>
</protein>
<dbReference type="OrthoDB" id="10251508at2759"/>
<evidence type="ECO:0000256" key="3">
    <source>
        <dbReference type="SAM" id="Phobius"/>
    </source>
</evidence>
<comment type="caution">
    <text evidence="4">The sequence shown here is derived from an EMBL/GenBank/DDBJ whole genome shotgun (WGS) entry which is preliminary data.</text>
</comment>
<evidence type="ECO:0000256" key="1">
    <source>
        <dbReference type="ARBA" id="ARBA00007535"/>
    </source>
</evidence>
<organism evidence="4 5">
    <name type="scientific">Edaphochlamys debaryana</name>
    <dbReference type="NCBI Taxonomy" id="47281"/>
    <lineage>
        <taxon>Eukaryota</taxon>
        <taxon>Viridiplantae</taxon>
        <taxon>Chlorophyta</taxon>
        <taxon>core chlorophytes</taxon>
        <taxon>Chlorophyceae</taxon>
        <taxon>CS clade</taxon>
        <taxon>Chlamydomonadales</taxon>
        <taxon>Chlamydomonadales incertae sedis</taxon>
        <taxon>Edaphochlamys</taxon>
    </lineage>
</organism>
<dbReference type="PANTHER" id="PTHR13890">
    <property type="entry name" value="RNA SPLICING PROTEIN MRS2, MITOCHONDRIAL"/>
    <property type="match status" value="1"/>
</dbReference>
<dbReference type="EMBL" id="JAEHOE010000022">
    <property type="protein sequence ID" value="KAG2495912.1"/>
    <property type="molecule type" value="Genomic_DNA"/>
</dbReference>
<feature type="region of interest" description="Disordered" evidence="2">
    <location>
        <begin position="41"/>
        <end position="162"/>
    </location>
</feature>
<evidence type="ECO:0008006" key="6">
    <source>
        <dbReference type="Google" id="ProtNLM"/>
    </source>
</evidence>
<feature type="region of interest" description="Disordered" evidence="2">
    <location>
        <begin position="522"/>
        <end position="545"/>
    </location>
</feature>
<feature type="region of interest" description="Disordered" evidence="2">
    <location>
        <begin position="831"/>
        <end position="892"/>
    </location>
</feature>
<keyword evidence="3" id="KW-0812">Transmembrane</keyword>
<keyword evidence="3" id="KW-1133">Transmembrane helix</keyword>
<feature type="region of interest" description="Disordered" evidence="2">
    <location>
        <begin position="383"/>
        <end position="410"/>
    </location>
</feature>
<feature type="compositionally biased region" description="Low complexity" evidence="2">
    <location>
        <begin position="94"/>
        <end position="147"/>
    </location>
</feature>
<keyword evidence="3" id="KW-0472">Membrane</keyword>
<feature type="compositionally biased region" description="Gly residues" evidence="2">
    <location>
        <begin position="60"/>
        <end position="73"/>
    </location>
</feature>
<feature type="region of interest" description="Disordered" evidence="2">
    <location>
        <begin position="434"/>
        <end position="471"/>
    </location>
</feature>
<feature type="compositionally biased region" description="Low complexity" evidence="2">
    <location>
        <begin position="444"/>
        <end position="470"/>
    </location>
</feature>
<dbReference type="GO" id="GO:0015095">
    <property type="term" value="F:magnesium ion transmembrane transporter activity"/>
    <property type="evidence" value="ECO:0007669"/>
    <property type="project" value="TreeGrafter"/>
</dbReference>
<feature type="compositionally biased region" description="Gly residues" evidence="2">
    <location>
        <begin position="527"/>
        <end position="543"/>
    </location>
</feature>
<dbReference type="InterPro" id="IPR039204">
    <property type="entry name" value="MRS2-like"/>
</dbReference>
<dbReference type="PANTHER" id="PTHR13890:SF31">
    <property type="entry name" value="MAGNESIUM TRANSPORTER MRS2-2-RELATED"/>
    <property type="match status" value="1"/>
</dbReference>
<accession>A0A836C1I3</accession>
<feature type="transmembrane region" description="Helical" evidence="3">
    <location>
        <begin position="655"/>
        <end position="677"/>
    </location>
</feature>
<evidence type="ECO:0000313" key="4">
    <source>
        <dbReference type="EMBL" id="KAG2495912.1"/>
    </source>
</evidence>
<sequence>MQKPRRIPGALLQLLASSRCSAESRLATSLAQRTTARATLGLGWGLGPATPRQFGTASAVGGGEGAGGGGGGGGRDRWPPASSRGLLRPGPALSRRSTAPSASGRGGAPNSAGRSSAGSPSPSSSPHSASPSGASSPSTSSAAAEAGSVRRMGSQRHVLRSSNSVQNVCVQDILGRHKMNAVFEVIIVRSDGRTLEPSEGLSASELGLHSRDLSLFAADSRLSPQRATIAVRGDRILFRTEAIKAVIEKDQCTLIKNKRDRDFHDIIKPMTLVIEAQPHVPFELSVLEVLLHVTLLYFERRRAHISWMVERIIADGGGGGGAAANGGEGPLGSGDPFGGIGESTVQQFVPLEKVLTSVLNDAKETCDAIKKFLDDDSEAASGLLLSLPPLPPVSRGGPGPDGSRGADSCGPYYYSGGREMALGVADFATSDHYRVSPPAPASSPSPSSSPASSSASSSHPIPASSSAPASAVPPLPAFTSPPVGAAGMAGAWAAVAGGAAAGPGADAAAAAAGFGMVAEAEGEEGGADGAGGDRPGGGAGGAAAAGRPFGVVPPSIGGFADPARRREAMRNQALEDAARILETYGREVESIVGSLLETEDFLESTRDTYRMQLDSSRNHIILVNLWISVASISLMVATLPSALFGMNVQNGLEEAHGAFLGMIMLSAALAFGSYPAFMSHFTNRFMRASRQDMHNMRMLRTFLMQHSDDLEAIVDAMRRLPAAAAADPHPSLSAAARRLLVGQQAQHGGGGAQHGSARISVWGGGSGMSREAFRRHMRAQLPKHVRLSGAQLDYLFSQFDRDKDGVLTEAEATLSSCRAYSDGVGVGGAAGDPRFDPAWQDRDRGDAGPSHVMGSDGDVMGQELGEDEDLEGATRLRGLQGVAKPRWKGPVA</sequence>
<dbReference type="Gene3D" id="1.20.58.340">
    <property type="entry name" value="Magnesium transport protein CorA, transmembrane region"/>
    <property type="match status" value="1"/>
</dbReference>
<evidence type="ECO:0000256" key="2">
    <source>
        <dbReference type="SAM" id="MobiDB-lite"/>
    </source>
</evidence>
<dbReference type="Proteomes" id="UP000612055">
    <property type="component" value="Unassembled WGS sequence"/>
</dbReference>
<feature type="transmembrane region" description="Helical" evidence="3">
    <location>
        <begin position="620"/>
        <end position="643"/>
    </location>
</feature>
<dbReference type="Gene3D" id="2.40.128.330">
    <property type="match status" value="1"/>
</dbReference>
<comment type="similarity">
    <text evidence="1">Belongs to the CorA metal ion transporter (MIT) (TC 1.A.35.5) family.</text>
</comment>
<keyword evidence="5" id="KW-1185">Reference proteome</keyword>
<gene>
    <name evidence="4" type="ORF">HYH03_006149</name>
</gene>
<evidence type="ECO:0000313" key="5">
    <source>
        <dbReference type="Proteomes" id="UP000612055"/>
    </source>
</evidence>
<reference evidence="4" key="1">
    <citation type="journal article" date="2020" name="bioRxiv">
        <title>Comparative genomics of Chlamydomonas.</title>
        <authorList>
            <person name="Craig R.J."/>
            <person name="Hasan A.R."/>
            <person name="Ness R.W."/>
            <person name="Keightley P.D."/>
        </authorList>
    </citation>
    <scope>NUCLEOTIDE SEQUENCE</scope>
    <source>
        <strain evidence="4">CCAP 11/70</strain>
    </source>
</reference>
<dbReference type="AlphaFoldDB" id="A0A836C1I3"/>
<name>A0A836C1I3_9CHLO</name>
<proteinExistence type="inferred from homology"/>
<feature type="compositionally biased region" description="Basic and acidic residues" evidence="2">
    <location>
        <begin position="833"/>
        <end position="846"/>
    </location>
</feature>